<dbReference type="SUPFAM" id="SSF103088">
    <property type="entry name" value="OmpA-like"/>
    <property type="match status" value="1"/>
</dbReference>
<dbReference type="Gene3D" id="3.30.1330.60">
    <property type="entry name" value="OmpA-like domain"/>
    <property type="match status" value="1"/>
</dbReference>
<dbReference type="OrthoDB" id="9815217at2"/>
<dbReference type="InterPro" id="IPR036737">
    <property type="entry name" value="OmpA-like_sf"/>
</dbReference>
<sequence length="251" mass="27355">MWIPRRDSSALEGNGGEGEGGYLASASDLLIGLLFVFIILVVVLALEQRRQAVAMKALGDPRGQVTLAIGKRLQTLLTNVEIDPASGVIHLPEDVLFELGRAQLTDRGRSALQASAKELTDVLPCFVASERASRPCRENPAGHTIETVFIEGHTDNRPLLRPGYDNTNLSLDRARSVHQALVQDTALEKYKNEAGQSLFSFAAYADARPRQGTDPADAKNRRVDLRIVLTYRPLETLLPGTGTTSLLDKSK</sequence>
<dbReference type="GO" id="GO:0016020">
    <property type="term" value="C:membrane"/>
    <property type="evidence" value="ECO:0007669"/>
    <property type="project" value="UniProtKB-UniRule"/>
</dbReference>
<evidence type="ECO:0000256" key="2">
    <source>
        <dbReference type="SAM" id="Phobius"/>
    </source>
</evidence>
<gene>
    <name evidence="4" type="ORF">DES47_101800</name>
</gene>
<evidence type="ECO:0000313" key="5">
    <source>
        <dbReference type="Proteomes" id="UP000295361"/>
    </source>
</evidence>
<accession>A0A4R6QT50</accession>
<reference evidence="4 5" key="1">
    <citation type="submission" date="2019-03" db="EMBL/GenBank/DDBJ databases">
        <title>Genomic Encyclopedia of Type Strains, Phase IV (KMG-IV): sequencing the most valuable type-strain genomes for metagenomic binning, comparative biology and taxonomic classification.</title>
        <authorList>
            <person name="Goeker M."/>
        </authorList>
    </citation>
    <scope>NUCLEOTIDE SEQUENCE [LARGE SCALE GENOMIC DNA]</scope>
    <source>
        <strain evidence="4 5">DSM 16998</strain>
    </source>
</reference>
<dbReference type="InterPro" id="IPR050330">
    <property type="entry name" value="Bact_OuterMem_StrucFunc"/>
</dbReference>
<proteinExistence type="predicted"/>
<dbReference type="Proteomes" id="UP000295361">
    <property type="component" value="Unassembled WGS sequence"/>
</dbReference>
<dbReference type="PROSITE" id="PS51123">
    <property type="entry name" value="OMPA_2"/>
    <property type="match status" value="1"/>
</dbReference>
<evidence type="ECO:0000313" key="4">
    <source>
        <dbReference type="EMBL" id="TDP74734.1"/>
    </source>
</evidence>
<dbReference type="PANTHER" id="PTHR30329:SF21">
    <property type="entry name" value="LIPOPROTEIN YIAD-RELATED"/>
    <property type="match status" value="1"/>
</dbReference>
<keyword evidence="2" id="KW-0812">Transmembrane</keyword>
<keyword evidence="2" id="KW-1133">Transmembrane helix</keyword>
<feature type="domain" description="OmpA-like" evidence="3">
    <location>
        <begin position="84"/>
        <end position="231"/>
    </location>
</feature>
<evidence type="ECO:0000259" key="3">
    <source>
        <dbReference type="PROSITE" id="PS51123"/>
    </source>
</evidence>
<evidence type="ECO:0000256" key="1">
    <source>
        <dbReference type="PROSITE-ProRule" id="PRU00473"/>
    </source>
</evidence>
<keyword evidence="5" id="KW-1185">Reference proteome</keyword>
<dbReference type="InParanoid" id="A0A4R6QT50"/>
<protein>
    <submittedName>
        <fullName evidence="4">OmpA family protein</fullName>
    </submittedName>
</protein>
<dbReference type="EMBL" id="SNXS01000001">
    <property type="protein sequence ID" value="TDP74734.1"/>
    <property type="molecule type" value="Genomic_DNA"/>
</dbReference>
<name>A0A4R6QT50_9BURK</name>
<dbReference type="RefSeq" id="WP_133699342.1">
    <property type="nucleotide sequence ID" value="NZ_SNXS01000001.1"/>
</dbReference>
<dbReference type="InterPro" id="IPR006665">
    <property type="entry name" value="OmpA-like"/>
</dbReference>
<keyword evidence="1 2" id="KW-0472">Membrane</keyword>
<dbReference type="AlphaFoldDB" id="A0A4R6QT50"/>
<dbReference type="PANTHER" id="PTHR30329">
    <property type="entry name" value="STATOR ELEMENT OF FLAGELLAR MOTOR COMPLEX"/>
    <property type="match status" value="1"/>
</dbReference>
<feature type="transmembrane region" description="Helical" evidence="2">
    <location>
        <begin position="20"/>
        <end position="46"/>
    </location>
</feature>
<organism evidence="4 5">
    <name type="scientific">Roseateles toxinivorans</name>
    <dbReference type="NCBI Taxonomy" id="270368"/>
    <lineage>
        <taxon>Bacteria</taxon>
        <taxon>Pseudomonadati</taxon>
        <taxon>Pseudomonadota</taxon>
        <taxon>Betaproteobacteria</taxon>
        <taxon>Burkholderiales</taxon>
        <taxon>Sphaerotilaceae</taxon>
        <taxon>Roseateles</taxon>
    </lineage>
</organism>
<comment type="caution">
    <text evidence="4">The sequence shown here is derived from an EMBL/GenBank/DDBJ whole genome shotgun (WGS) entry which is preliminary data.</text>
</comment>